<dbReference type="AlphaFoldDB" id="A0A388TA17"/>
<evidence type="ECO:0000313" key="4">
    <source>
        <dbReference type="Proteomes" id="UP000269352"/>
    </source>
</evidence>
<feature type="compositionally biased region" description="Acidic residues" evidence="1">
    <location>
        <begin position="629"/>
        <end position="642"/>
    </location>
</feature>
<accession>A0A388TA17</accession>
<gene>
    <name evidence="3" type="ORF">NO1_0035</name>
</gene>
<dbReference type="PROSITE" id="PS51272">
    <property type="entry name" value="SLH"/>
    <property type="match status" value="2"/>
</dbReference>
<feature type="domain" description="SLH" evidence="2">
    <location>
        <begin position="402"/>
        <end position="466"/>
    </location>
</feature>
<feature type="region of interest" description="Disordered" evidence="1">
    <location>
        <begin position="583"/>
        <end position="642"/>
    </location>
</feature>
<comment type="caution">
    <text evidence="3">The sequence shown here is derived from an EMBL/GenBank/DDBJ whole genome shotgun (WGS) entry which is preliminary data.</text>
</comment>
<dbReference type="EMBL" id="BGZN01000001">
    <property type="protein sequence ID" value="GBR72523.1"/>
    <property type="molecule type" value="Genomic_DNA"/>
</dbReference>
<evidence type="ECO:0000313" key="3">
    <source>
        <dbReference type="EMBL" id="GBR72523.1"/>
    </source>
</evidence>
<dbReference type="Proteomes" id="UP000269352">
    <property type="component" value="Unassembled WGS sequence"/>
</dbReference>
<evidence type="ECO:0000256" key="1">
    <source>
        <dbReference type="SAM" id="MobiDB-lite"/>
    </source>
</evidence>
<sequence length="642" mass="73122">MIRKCFIFFLLLLGLSVAELKGTYGLEPLLTGADTYGRGGAYLAAEDNNNYVFQNYSFLNKRVTPRVALTAFKLLSEINYLSASYSQDNFSLGFLTIQETGGFVRDSRNNLLGGRIGYNDTTLYGAYAFQFENFNLGARAKYFSKYFSEVDTSAWGLSLDLAGYYEYGRYWTFGAALDNVVGTALHWTNDLQEQFPLALGVGSRFRAFGPEGFWQEWDWLSEQMDFYADLRLEERSSLFKAGVEYWPHQMIALRAGLAQYNDVQDGEDVRPWKFTAGAGVNWNGIYFDYAFNPGDDLAENITHFFTISYRFAPPEKPATPEIEVMPEPVIVLAKPLRYKMFTDIDDYPSDEQYIMEDLGYLGFMIGYPGAIFQPERPLTRKELMLILVRLAEREGVEPDRVFLNFKDITKNVSLETADTVLKASERGYIRGYTDGSARPEIPVRRSEAAAAIARYYGVDGGVLPRADLYVDVPVRHWAYKDINQTKQHALTIGIGRELYQPDEPMKRLDVARILSRMSFVQILRSDLPDIVGLPRSGNVTEERETEFVPVAPAEITPAEETQIESWYEEELEKIEEIEEIEKYEEQAEPEVEYQIEPLDTEEAPDETASGEENYLSPPSPLPVDNAAESVEDEDGWTIDYEY</sequence>
<name>A0A388TA17_TERA1</name>
<dbReference type="Pfam" id="PF00395">
    <property type="entry name" value="SLH"/>
    <property type="match status" value="2"/>
</dbReference>
<keyword evidence="4" id="KW-1185">Reference proteome</keyword>
<protein>
    <recommendedName>
        <fullName evidence="2">SLH domain-containing protein</fullName>
    </recommendedName>
</protein>
<reference evidence="3 4" key="1">
    <citation type="journal article" date="2019" name="ISME J.">
        <title>Genome analyses of uncultured TG2/ZB3 bacteria in 'Margulisbacteria' specifically attached to ectosymbiotic spirochetes of protists in the termite gut.</title>
        <authorList>
            <person name="Utami Y.D."/>
            <person name="Kuwahara H."/>
            <person name="Igai K."/>
            <person name="Murakami T."/>
            <person name="Sugaya K."/>
            <person name="Morikawa T."/>
            <person name="Nagura Y."/>
            <person name="Yuki M."/>
            <person name="Deevong P."/>
            <person name="Inoue T."/>
            <person name="Kihara K."/>
            <person name="Lo N."/>
            <person name="Yamada A."/>
            <person name="Ohkuma M."/>
            <person name="Hongoh Y."/>
        </authorList>
    </citation>
    <scope>NUCLEOTIDE SEQUENCE [LARGE SCALE GENOMIC DNA]</scope>
    <source>
        <strain evidence="3">NkOx7-01</strain>
    </source>
</reference>
<feature type="compositionally biased region" description="Acidic residues" evidence="1">
    <location>
        <begin position="583"/>
        <end position="609"/>
    </location>
</feature>
<organism evidence="3 4">
    <name type="scientific">Termititenax aidoneus</name>
    <dbReference type="NCBI Taxonomy" id="2218524"/>
    <lineage>
        <taxon>Bacteria</taxon>
        <taxon>Bacillati</taxon>
        <taxon>Candidatus Margulisiibacteriota</taxon>
        <taxon>Candidatus Termititenacia</taxon>
        <taxon>Candidatus Termititenacales</taxon>
        <taxon>Candidatus Termititenacaceae</taxon>
        <taxon>Candidatus Termititenax</taxon>
    </lineage>
</organism>
<evidence type="ECO:0000259" key="2">
    <source>
        <dbReference type="PROSITE" id="PS51272"/>
    </source>
</evidence>
<feature type="domain" description="SLH" evidence="2">
    <location>
        <begin position="337"/>
        <end position="401"/>
    </location>
</feature>
<dbReference type="InterPro" id="IPR001119">
    <property type="entry name" value="SLH_dom"/>
</dbReference>
<proteinExistence type="predicted"/>